<sequence>MAAPVVTVSASGEFQRPDSAFRNFVSREPGAQFPSEAGRYHLYISHACPWAHRAMVVRQLKGLQEIISVTSVHNHGGAPGWKFAVAGQERPEINIVRDPLHSGTKYLGDIYRAENPQYEGRFTVPLLYDKIAKKIVNNESQDIIRMMNREFDHLLKDAQKEVNLYPDDLAPVIDEANEWIYNGINNGVYKAGFAQSQKAYEDAVTNVFIALDRVEAKLCEGPFFFGHRMTETDVRLYTTLVRFDPVYNYHFKCNIRDIRSGYPAIHDWLRRMYWDVAACRDTTHFQIIKDNYTKDQTNINPFAITAMGPVPHILPKDEEVASAKRTSQRD</sequence>
<dbReference type="Gene3D" id="3.40.30.10">
    <property type="entry name" value="Glutaredoxin"/>
    <property type="match status" value="1"/>
</dbReference>
<evidence type="ECO:0000256" key="1">
    <source>
        <dbReference type="ARBA" id="ARBA00007409"/>
    </source>
</evidence>
<dbReference type="SFLD" id="SFLDG01206">
    <property type="entry name" value="Xi.1"/>
    <property type="match status" value="1"/>
</dbReference>
<dbReference type="AlphaFoldDB" id="A0A8H5EKZ6"/>
<feature type="site" description="Lowers pKa of active site Cys" evidence="4">
    <location>
        <position position="292"/>
    </location>
</feature>
<dbReference type="GO" id="GO:0004364">
    <property type="term" value="F:glutathione transferase activity"/>
    <property type="evidence" value="ECO:0007669"/>
    <property type="project" value="InterPro"/>
</dbReference>
<comment type="similarity">
    <text evidence="1">Belongs to the GST superfamily.</text>
</comment>
<evidence type="ECO:0000256" key="3">
    <source>
        <dbReference type="PIRSR" id="PIRSR015753-2"/>
    </source>
</evidence>
<feature type="active site" description="Nucleophile" evidence="2">
    <location>
        <position position="48"/>
    </location>
</feature>
<dbReference type="PANTHER" id="PTHR32419">
    <property type="entry name" value="GLUTATHIONYL-HYDROQUINONE REDUCTASE"/>
    <property type="match status" value="1"/>
</dbReference>
<feature type="active site" description="Proton donor/acceptor" evidence="2">
    <location>
        <position position="189"/>
    </location>
</feature>
<dbReference type="Proteomes" id="UP000558688">
    <property type="component" value="Unassembled WGS sequence"/>
</dbReference>
<evidence type="ECO:0000256" key="2">
    <source>
        <dbReference type="PIRSR" id="PIRSR015753-1"/>
    </source>
</evidence>
<feature type="domain" description="GST N-terminal" evidence="5">
    <location>
        <begin position="47"/>
        <end position="149"/>
    </location>
</feature>
<gene>
    <name evidence="6" type="ORF">FOXYS1_4560</name>
</gene>
<feature type="binding site" evidence="3">
    <location>
        <begin position="139"/>
        <end position="140"/>
    </location>
    <ligand>
        <name>glutathione</name>
        <dbReference type="ChEBI" id="CHEBI:57925"/>
    </ligand>
</feature>
<evidence type="ECO:0000313" key="6">
    <source>
        <dbReference type="EMBL" id="KAF5264650.1"/>
    </source>
</evidence>
<dbReference type="SUPFAM" id="SSF47616">
    <property type="entry name" value="GST C-terminal domain-like"/>
    <property type="match status" value="1"/>
</dbReference>
<proteinExistence type="inferred from homology"/>
<dbReference type="Gene3D" id="1.20.1050.10">
    <property type="match status" value="1"/>
</dbReference>
<feature type="binding site" evidence="3">
    <location>
        <begin position="121"/>
        <end position="124"/>
    </location>
    <ligand>
        <name>glutathione</name>
        <dbReference type="ChEBI" id="CHEBI:57925"/>
    </ligand>
</feature>
<dbReference type="InterPro" id="IPR036282">
    <property type="entry name" value="Glutathione-S-Trfase_C_sf"/>
</dbReference>
<dbReference type="SFLD" id="SFLDS00019">
    <property type="entry name" value="Glutathione_Transferase_(cytos"/>
    <property type="match status" value="1"/>
</dbReference>
<dbReference type="InterPro" id="IPR040079">
    <property type="entry name" value="Glutathione_S-Trfase"/>
</dbReference>
<dbReference type="SUPFAM" id="SSF52833">
    <property type="entry name" value="Thioredoxin-like"/>
    <property type="match status" value="1"/>
</dbReference>
<dbReference type="InterPro" id="IPR047047">
    <property type="entry name" value="GST_Omega-like_C"/>
</dbReference>
<evidence type="ECO:0000259" key="5">
    <source>
        <dbReference type="Pfam" id="PF13409"/>
    </source>
</evidence>
<accession>A0A8H5EKZ6</accession>
<protein>
    <recommendedName>
        <fullName evidence="5">GST N-terminal domain-containing protein</fullName>
    </recommendedName>
</protein>
<dbReference type="InterPro" id="IPR004045">
    <property type="entry name" value="Glutathione_S-Trfase_N"/>
</dbReference>
<dbReference type="Pfam" id="PF13409">
    <property type="entry name" value="GST_N_2"/>
    <property type="match status" value="1"/>
</dbReference>
<reference evidence="6" key="1">
    <citation type="submission" date="2020-02" db="EMBL/GenBank/DDBJ databases">
        <title>Identification and distribution of gene clusters putatively required for synthesis of sphingolipid metabolism inhibitors in phylogenetically diverse species of the filamentous fungus Fusarium.</title>
        <authorList>
            <person name="Kim H.-S."/>
            <person name="Busman M."/>
            <person name="Brown D.W."/>
            <person name="Divon H."/>
            <person name="Uhlig S."/>
            <person name="Proctor R.H."/>
        </authorList>
    </citation>
    <scope>NUCLEOTIDE SEQUENCE [LARGE SCALE GENOMIC DNA]</scope>
    <source>
        <strain evidence="6">NRRL 39464</strain>
    </source>
</reference>
<evidence type="ECO:0000256" key="4">
    <source>
        <dbReference type="PIRSR" id="PIRSR015753-3"/>
    </source>
</evidence>
<feature type="site" description="Lowers pKa of active site Cys" evidence="4">
    <location>
        <position position="247"/>
    </location>
</feature>
<dbReference type="GO" id="GO:0005737">
    <property type="term" value="C:cytoplasm"/>
    <property type="evidence" value="ECO:0007669"/>
    <property type="project" value="TreeGrafter"/>
</dbReference>
<dbReference type="CDD" id="cd03190">
    <property type="entry name" value="GST_C_Omega_like"/>
    <property type="match status" value="1"/>
</dbReference>
<name>A0A8H5EKZ6_FUSOX</name>
<dbReference type="InterPro" id="IPR036249">
    <property type="entry name" value="Thioredoxin-like_sf"/>
</dbReference>
<dbReference type="EMBL" id="JAAFOW010000700">
    <property type="protein sequence ID" value="KAF5264650.1"/>
    <property type="molecule type" value="Genomic_DNA"/>
</dbReference>
<dbReference type="InterPro" id="IPR016639">
    <property type="entry name" value="GST_Omega/GSH"/>
</dbReference>
<comment type="caution">
    <text evidence="6">The sequence shown here is derived from an EMBL/GenBank/DDBJ whole genome shotgun (WGS) entry which is preliminary data.</text>
</comment>
<organism evidence="6 7">
    <name type="scientific">Fusarium oxysporum</name>
    <name type="common">Fusarium vascular wilt</name>
    <dbReference type="NCBI Taxonomy" id="5507"/>
    <lineage>
        <taxon>Eukaryota</taxon>
        <taxon>Fungi</taxon>
        <taxon>Dikarya</taxon>
        <taxon>Ascomycota</taxon>
        <taxon>Pezizomycotina</taxon>
        <taxon>Sordariomycetes</taxon>
        <taxon>Hypocreomycetidae</taxon>
        <taxon>Hypocreales</taxon>
        <taxon>Nectriaceae</taxon>
        <taxon>Fusarium</taxon>
        <taxon>Fusarium oxysporum species complex</taxon>
    </lineage>
</organism>
<dbReference type="Pfam" id="PF13410">
    <property type="entry name" value="GST_C_2"/>
    <property type="match status" value="1"/>
</dbReference>
<dbReference type="SFLD" id="SFLDG01148">
    <property type="entry name" value="Xi_(cytGST)"/>
    <property type="match status" value="1"/>
</dbReference>
<dbReference type="PIRSF" id="PIRSF015753">
    <property type="entry name" value="GST"/>
    <property type="match status" value="1"/>
</dbReference>
<feature type="binding site" evidence="3">
    <location>
        <position position="81"/>
    </location>
    <ligand>
        <name>glutathione</name>
        <dbReference type="ChEBI" id="CHEBI:57925"/>
    </ligand>
</feature>
<evidence type="ECO:0000313" key="7">
    <source>
        <dbReference type="Proteomes" id="UP000558688"/>
    </source>
</evidence>
<dbReference type="PANTHER" id="PTHR32419:SF6">
    <property type="entry name" value="GLUTATHIONE S-TRANSFERASE OMEGA-LIKE 1-RELATED"/>
    <property type="match status" value="1"/>
</dbReference>